<sequence length="94" mass="9478">MEITLPSASSQAASSYLSFSRATQAPRSQANRTVAAAARAAPGSGLARPATSTPVAVITTTIAATVTPSAGAIFVPHPRAPTDDPPLSVFTMKL</sequence>
<dbReference type="AlphaFoldDB" id="A0A8J3RZX8"/>
<evidence type="ECO:0000313" key="3">
    <source>
        <dbReference type="Proteomes" id="UP000655044"/>
    </source>
</evidence>
<evidence type="ECO:0000313" key="2">
    <source>
        <dbReference type="EMBL" id="GIH84952.1"/>
    </source>
</evidence>
<organism evidence="2 3">
    <name type="scientific">Planobispora rosea</name>
    <dbReference type="NCBI Taxonomy" id="35762"/>
    <lineage>
        <taxon>Bacteria</taxon>
        <taxon>Bacillati</taxon>
        <taxon>Actinomycetota</taxon>
        <taxon>Actinomycetes</taxon>
        <taxon>Streptosporangiales</taxon>
        <taxon>Streptosporangiaceae</taxon>
        <taxon>Planobispora</taxon>
    </lineage>
</organism>
<protein>
    <submittedName>
        <fullName evidence="2">Uncharacterized protein</fullName>
    </submittedName>
</protein>
<name>A0A8J3RZX8_PLARO</name>
<keyword evidence="3" id="KW-1185">Reference proteome</keyword>
<gene>
    <name evidence="2" type="ORF">Pro02_33600</name>
</gene>
<dbReference type="Proteomes" id="UP000655044">
    <property type="component" value="Unassembled WGS sequence"/>
</dbReference>
<feature type="compositionally biased region" description="Low complexity" evidence="1">
    <location>
        <begin position="35"/>
        <end position="50"/>
    </location>
</feature>
<feature type="compositionally biased region" description="Low complexity" evidence="1">
    <location>
        <begin position="7"/>
        <end position="20"/>
    </location>
</feature>
<accession>A0A8J3RZX8</accession>
<proteinExistence type="predicted"/>
<reference evidence="2" key="1">
    <citation type="submission" date="2021-01" db="EMBL/GenBank/DDBJ databases">
        <title>Whole genome shotgun sequence of Planobispora rosea NBRC 15558.</title>
        <authorList>
            <person name="Komaki H."/>
            <person name="Tamura T."/>
        </authorList>
    </citation>
    <scope>NUCLEOTIDE SEQUENCE</scope>
    <source>
        <strain evidence="2">NBRC 15558</strain>
    </source>
</reference>
<dbReference type="EMBL" id="BOOI01000029">
    <property type="protein sequence ID" value="GIH84952.1"/>
    <property type="molecule type" value="Genomic_DNA"/>
</dbReference>
<evidence type="ECO:0000256" key="1">
    <source>
        <dbReference type="SAM" id="MobiDB-lite"/>
    </source>
</evidence>
<feature type="region of interest" description="Disordered" evidence="1">
    <location>
        <begin position="1"/>
        <end position="50"/>
    </location>
</feature>
<comment type="caution">
    <text evidence="2">The sequence shown here is derived from an EMBL/GenBank/DDBJ whole genome shotgun (WGS) entry which is preliminary data.</text>
</comment>
<feature type="compositionally biased region" description="Polar residues" evidence="1">
    <location>
        <begin position="21"/>
        <end position="32"/>
    </location>
</feature>